<evidence type="ECO:0000256" key="2">
    <source>
        <dbReference type="SAM" id="Phobius"/>
    </source>
</evidence>
<keyword evidence="2" id="KW-0472">Membrane</keyword>
<dbReference type="PANTHER" id="PTHR11878">
    <property type="entry name" value="SODIUM/CALCIUM EXCHANGER"/>
    <property type="match status" value="1"/>
</dbReference>
<accession>A0A815HML0</accession>
<evidence type="ECO:0000256" key="1">
    <source>
        <dbReference type="ARBA" id="ARBA00023065"/>
    </source>
</evidence>
<feature type="transmembrane region" description="Helical" evidence="2">
    <location>
        <begin position="43"/>
        <end position="65"/>
    </location>
</feature>
<keyword evidence="1" id="KW-0406">Ion transport</keyword>
<dbReference type="GO" id="GO:0016020">
    <property type="term" value="C:membrane"/>
    <property type="evidence" value="ECO:0007669"/>
    <property type="project" value="TreeGrafter"/>
</dbReference>
<feature type="non-terminal residue" evidence="3">
    <location>
        <position position="1"/>
    </location>
</feature>
<dbReference type="PANTHER" id="PTHR11878:SF65">
    <property type="entry name" value="NA_CA-EXCHANGE PROTEIN, ISOFORM G"/>
    <property type="match status" value="1"/>
</dbReference>
<feature type="transmembrane region" description="Helical" evidence="2">
    <location>
        <begin position="6"/>
        <end position="31"/>
    </location>
</feature>
<name>A0A815HML0_9BILA</name>
<keyword evidence="2" id="KW-1133">Transmembrane helix</keyword>
<gene>
    <name evidence="3" type="ORF">ZHD862_LOCUS30868</name>
</gene>
<dbReference type="Proteomes" id="UP000663864">
    <property type="component" value="Unassembled WGS sequence"/>
</dbReference>
<dbReference type="AlphaFoldDB" id="A0A815HML0"/>
<evidence type="ECO:0000313" key="3">
    <source>
        <dbReference type="EMBL" id="CAF1356992.1"/>
    </source>
</evidence>
<dbReference type="InterPro" id="IPR051171">
    <property type="entry name" value="CaCA"/>
</dbReference>
<dbReference type="GO" id="GO:0030001">
    <property type="term" value="P:metal ion transport"/>
    <property type="evidence" value="ECO:0007669"/>
    <property type="project" value="TreeGrafter"/>
</dbReference>
<sequence length="70" mass="7578">GNLSFSVLVFSVCCVLGMVVLTLRGFLGIFGKAELGGPTIPKYICSIFFVLLWVGYLTLSCLQAYGHIKC</sequence>
<reference evidence="3" key="1">
    <citation type="submission" date="2021-02" db="EMBL/GenBank/DDBJ databases">
        <authorList>
            <person name="Nowell W R."/>
        </authorList>
    </citation>
    <scope>NUCLEOTIDE SEQUENCE</scope>
</reference>
<proteinExistence type="predicted"/>
<dbReference type="EMBL" id="CAJNOT010002986">
    <property type="protein sequence ID" value="CAF1356992.1"/>
    <property type="molecule type" value="Genomic_DNA"/>
</dbReference>
<keyword evidence="2" id="KW-0812">Transmembrane</keyword>
<evidence type="ECO:0000313" key="4">
    <source>
        <dbReference type="Proteomes" id="UP000663864"/>
    </source>
</evidence>
<keyword evidence="1" id="KW-0813">Transport</keyword>
<protein>
    <submittedName>
        <fullName evidence="3">Uncharacterized protein</fullName>
    </submittedName>
</protein>
<comment type="caution">
    <text evidence="3">The sequence shown here is derived from an EMBL/GenBank/DDBJ whole genome shotgun (WGS) entry which is preliminary data.</text>
</comment>
<organism evidence="3 4">
    <name type="scientific">Rotaria sordida</name>
    <dbReference type="NCBI Taxonomy" id="392033"/>
    <lineage>
        <taxon>Eukaryota</taxon>
        <taxon>Metazoa</taxon>
        <taxon>Spiralia</taxon>
        <taxon>Gnathifera</taxon>
        <taxon>Rotifera</taxon>
        <taxon>Eurotatoria</taxon>
        <taxon>Bdelloidea</taxon>
        <taxon>Philodinida</taxon>
        <taxon>Philodinidae</taxon>
        <taxon>Rotaria</taxon>
    </lineage>
</organism>